<dbReference type="SUPFAM" id="SSF52266">
    <property type="entry name" value="SGNH hydrolase"/>
    <property type="match status" value="1"/>
</dbReference>
<gene>
    <name evidence="3" type="ORF">KKP3000_000774</name>
</gene>
<keyword evidence="1" id="KW-0732">Signal</keyword>
<dbReference type="PANTHER" id="PTHR30383">
    <property type="entry name" value="THIOESTERASE 1/PROTEASE 1/LYSOPHOSPHOLIPASE L1"/>
    <property type="match status" value="1"/>
</dbReference>
<dbReference type="PANTHER" id="PTHR30383:SF27">
    <property type="entry name" value="SPORE GERMINATION LIPASE LIPC"/>
    <property type="match status" value="1"/>
</dbReference>
<accession>A0ABV5AI84</accession>
<evidence type="ECO:0000256" key="1">
    <source>
        <dbReference type="SAM" id="SignalP"/>
    </source>
</evidence>
<dbReference type="InterPro" id="IPR036514">
    <property type="entry name" value="SGNH_hydro_sf"/>
</dbReference>
<protein>
    <submittedName>
        <fullName evidence="3">GDSL-type esterase/lipase family protein</fullName>
    </submittedName>
</protein>
<dbReference type="RefSeq" id="WP_375330581.1">
    <property type="nucleotide sequence ID" value="NZ_JBDXSU010000016.1"/>
</dbReference>
<dbReference type="Proteomes" id="UP001579974">
    <property type="component" value="Unassembled WGS sequence"/>
</dbReference>
<feature type="chain" id="PRO_5045965381" evidence="1">
    <location>
        <begin position="32"/>
        <end position="418"/>
    </location>
</feature>
<dbReference type="Gene3D" id="3.40.50.1110">
    <property type="entry name" value="SGNH hydrolase"/>
    <property type="match status" value="1"/>
</dbReference>
<dbReference type="InterPro" id="IPR051532">
    <property type="entry name" value="Ester_Hydrolysis_Enzymes"/>
</dbReference>
<keyword evidence="4" id="KW-1185">Reference proteome</keyword>
<dbReference type="Pfam" id="PF13472">
    <property type="entry name" value="Lipase_GDSL_2"/>
    <property type="match status" value="1"/>
</dbReference>
<evidence type="ECO:0000259" key="2">
    <source>
        <dbReference type="Pfam" id="PF13472"/>
    </source>
</evidence>
<dbReference type="InterPro" id="IPR013830">
    <property type="entry name" value="SGNH_hydro"/>
</dbReference>
<evidence type="ECO:0000313" key="4">
    <source>
        <dbReference type="Proteomes" id="UP001579974"/>
    </source>
</evidence>
<feature type="non-terminal residue" evidence="3">
    <location>
        <position position="1"/>
    </location>
</feature>
<dbReference type="EMBL" id="JBDXSU010000016">
    <property type="protein sequence ID" value="MFB5191983.1"/>
    <property type="molecule type" value="Genomic_DNA"/>
</dbReference>
<evidence type="ECO:0000313" key="3">
    <source>
        <dbReference type="EMBL" id="MFB5191983.1"/>
    </source>
</evidence>
<organism evidence="3 4">
    <name type="scientific">Alicyclobacillus fastidiosus</name>
    <dbReference type="NCBI Taxonomy" id="392011"/>
    <lineage>
        <taxon>Bacteria</taxon>
        <taxon>Bacillati</taxon>
        <taxon>Bacillota</taxon>
        <taxon>Bacilli</taxon>
        <taxon>Bacillales</taxon>
        <taxon>Alicyclobacillaceae</taxon>
        <taxon>Alicyclobacillus</taxon>
    </lineage>
</organism>
<feature type="domain" description="SGNH hydrolase-type esterase" evidence="2">
    <location>
        <begin position="185"/>
        <end position="385"/>
    </location>
</feature>
<name>A0ABV5AI84_9BACL</name>
<proteinExistence type="predicted"/>
<feature type="signal peptide" evidence="1">
    <location>
        <begin position="1"/>
        <end position="31"/>
    </location>
</feature>
<comment type="caution">
    <text evidence="3">The sequence shown here is derived from an EMBL/GenBank/DDBJ whole genome shotgun (WGS) entry which is preliminary data.</text>
</comment>
<sequence length="418" mass="44429">NKVKRWESMRQSLKAVVSATVIFGLFPTTFAAVTTGQSAVKSTITVNGSTLSNPYELVLKDGSTETAYMPMYYIDQALSKGGYSPSWNGTTHQWKLTTTGNVNLSKIKVGSGNTSIYVNGKLAKKINTVVDVDPASGNKKTKTAFVPIYYVQQLLKAAGVQNTWNGTDHVWAETVPSTTGDEIVALGDSITYGYNLGNNLAPSQYAFPFQIGKSDGNTSVDDLAQPGFTSSDVLSQLSNPSTVEEISKASIITLDIGSNDLLGAAQDIIEQIEQNPSYIPTQADIASLQNALQQFGQNLPKIIAGIRLHSSAPIVLYNIYDPFPSGTPLHSIAEEFIPDGNQVIAQVVSNTTNCYLADAYTAFNGNQDTLVRVAESDVHPTIEGQIVLAQLAEKALGLPLTPAAGVATGTPTSPASTN</sequence>
<reference evidence="3 4" key="1">
    <citation type="journal article" date="2024" name="Int. J. Mol. Sci.">
        <title>Exploration of Alicyclobacillus spp. Genome in Search of Antibiotic Resistance.</title>
        <authorList>
            <person name="Bucka-Kolendo J."/>
            <person name="Kiousi D.E."/>
            <person name="Dekowska A."/>
            <person name="Mikolajczuk-Szczyrba A."/>
            <person name="Karadedos D.M."/>
            <person name="Michael P."/>
            <person name="Galanis A."/>
            <person name="Sokolowska B."/>
        </authorList>
    </citation>
    <scope>NUCLEOTIDE SEQUENCE [LARGE SCALE GENOMIC DNA]</scope>
    <source>
        <strain evidence="3 4">KKP 3000</strain>
    </source>
</reference>